<evidence type="ECO:0000259" key="5">
    <source>
        <dbReference type="PROSITE" id="PS50887"/>
    </source>
</evidence>
<dbReference type="NCBIfam" id="TIGR00254">
    <property type="entry name" value="GGDEF"/>
    <property type="match status" value="1"/>
</dbReference>
<dbReference type="InterPro" id="IPR043128">
    <property type="entry name" value="Rev_trsase/Diguanyl_cyclase"/>
</dbReference>
<dbReference type="Pfam" id="PF00990">
    <property type="entry name" value="GGDEF"/>
    <property type="match status" value="1"/>
</dbReference>
<dbReference type="FunFam" id="3.30.70.270:FF:000001">
    <property type="entry name" value="Diguanylate cyclase domain protein"/>
    <property type="match status" value="1"/>
</dbReference>
<evidence type="ECO:0000313" key="6">
    <source>
        <dbReference type="EMBL" id="MCK6264227.1"/>
    </source>
</evidence>
<dbReference type="InterPro" id="IPR003018">
    <property type="entry name" value="GAF"/>
</dbReference>
<keyword evidence="4" id="KW-0472">Membrane</keyword>
<dbReference type="GO" id="GO:0043709">
    <property type="term" value="P:cell adhesion involved in single-species biofilm formation"/>
    <property type="evidence" value="ECO:0007669"/>
    <property type="project" value="TreeGrafter"/>
</dbReference>
<evidence type="ECO:0000313" key="7">
    <source>
        <dbReference type="Proteomes" id="UP001139559"/>
    </source>
</evidence>
<dbReference type="AlphaFoldDB" id="A0A9X1XJN4"/>
<dbReference type="GO" id="GO:0052621">
    <property type="term" value="F:diguanylate cyclase activity"/>
    <property type="evidence" value="ECO:0007669"/>
    <property type="project" value="UniProtKB-EC"/>
</dbReference>
<dbReference type="SMART" id="SM00065">
    <property type="entry name" value="GAF"/>
    <property type="match status" value="1"/>
</dbReference>
<dbReference type="InterPro" id="IPR050469">
    <property type="entry name" value="Diguanylate_Cyclase"/>
</dbReference>
<dbReference type="Gene3D" id="3.30.450.40">
    <property type="match status" value="1"/>
</dbReference>
<dbReference type="EMBL" id="JAJHVV010000007">
    <property type="protein sequence ID" value="MCK6264227.1"/>
    <property type="molecule type" value="Genomic_DNA"/>
</dbReference>
<evidence type="ECO:0000256" key="2">
    <source>
        <dbReference type="ARBA" id="ARBA00012528"/>
    </source>
</evidence>
<gene>
    <name evidence="6" type="ORF">KP803_13180</name>
</gene>
<dbReference type="Gene3D" id="3.30.70.270">
    <property type="match status" value="1"/>
</dbReference>
<comment type="catalytic activity">
    <reaction evidence="3">
        <text>2 GTP = 3',3'-c-di-GMP + 2 diphosphate</text>
        <dbReference type="Rhea" id="RHEA:24898"/>
        <dbReference type="ChEBI" id="CHEBI:33019"/>
        <dbReference type="ChEBI" id="CHEBI:37565"/>
        <dbReference type="ChEBI" id="CHEBI:58805"/>
        <dbReference type="EC" id="2.7.7.65"/>
    </reaction>
</comment>
<dbReference type="PANTHER" id="PTHR45138">
    <property type="entry name" value="REGULATORY COMPONENTS OF SENSORY TRANSDUCTION SYSTEM"/>
    <property type="match status" value="1"/>
</dbReference>
<sequence length="545" mass="60812">MILTARVVLLPASILIVLGLFGLVMIDQQLRGSMASRVEHELHRLAESSLVTLEDANRPLSIVNVDPVSKRLGEAGQVRITFVDASGVVAGDSNVEAGAVGSMSNHKDRSEFVDAKTVGWGHAFRYSETLRKDFFYVAVYRPIEIQGENIYYYARASVSSDVLKHQITQMRMALLSILLAGVILISAIAFLIVRRAAMTTLMRQAALEKEVSDKTAEIERMHELDSLLNACSDLNEASKVVGKIIPTLLSNSSGAISVYKSSRNQLKMLLFWGRVWGDSLYYNSDQCWALRKGHEHLSRLDSSQVECEHFTQAKDRATLCIPLIAHGETIGVMHVLKTQFEDQELVIAKAIAKRLAMSIANIELKSSLRQMAFKDPLTHLYNRRYLYETLEQWFSVSHKNRTEIGIVMIDLDHFKQLNDNYGHDAGDKVLKEISQFLLEATRASDIVCRYGGEEFCIAIPDTTAAELTQTVQKLCEELAEVSIEIGRTQRLKVTGSMGASIFTSHCNSIENTITEADEALYNAKEAGRNCVRFSKLLEDKLNASD</sequence>
<dbReference type="SUPFAM" id="SSF55781">
    <property type="entry name" value="GAF domain-like"/>
    <property type="match status" value="1"/>
</dbReference>
<dbReference type="Pfam" id="PF01590">
    <property type="entry name" value="GAF"/>
    <property type="match status" value="1"/>
</dbReference>
<evidence type="ECO:0000256" key="3">
    <source>
        <dbReference type="ARBA" id="ARBA00034247"/>
    </source>
</evidence>
<dbReference type="InterPro" id="IPR029787">
    <property type="entry name" value="Nucleotide_cyclase"/>
</dbReference>
<feature type="domain" description="GGDEF" evidence="5">
    <location>
        <begin position="402"/>
        <end position="536"/>
    </location>
</feature>
<protein>
    <recommendedName>
        <fullName evidence="2">diguanylate cyclase</fullName>
        <ecNumber evidence="2">2.7.7.65</ecNumber>
    </recommendedName>
</protein>
<keyword evidence="4" id="KW-1133">Transmembrane helix</keyword>
<comment type="cofactor">
    <cofactor evidence="1">
        <name>Mg(2+)</name>
        <dbReference type="ChEBI" id="CHEBI:18420"/>
    </cofactor>
</comment>
<name>A0A9X1XJN4_9VIBR</name>
<dbReference type="CDD" id="cd01949">
    <property type="entry name" value="GGDEF"/>
    <property type="match status" value="1"/>
</dbReference>
<keyword evidence="6" id="KW-0808">Transferase</keyword>
<dbReference type="GO" id="GO:0005886">
    <property type="term" value="C:plasma membrane"/>
    <property type="evidence" value="ECO:0007669"/>
    <property type="project" value="TreeGrafter"/>
</dbReference>
<dbReference type="Proteomes" id="UP001139559">
    <property type="component" value="Unassembled WGS sequence"/>
</dbReference>
<dbReference type="PROSITE" id="PS50887">
    <property type="entry name" value="GGDEF"/>
    <property type="match status" value="1"/>
</dbReference>
<dbReference type="PANTHER" id="PTHR45138:SF9">
    <property type="entry name" value="DIGUANYLATE CYCLASE DGCM-RELATED"/>
    <property type="match status" value="1"/>
</dbReference>
<keyword evidence="7" id="KW-1185">Reference proteome</keyword>
<evidence type="ECO:0000256" key="4">
    <source>
        <dbReference type="SAM" id="Phobius"/>
    </source>
</evidence>
<keyword evidence="6" id="KW-0548">Nucleotidyltransferase</keyword>
<dbReference type="SUPFAM" id="SSF55073">
    <property type="entry name" value="Nucleotide cyclase"/>
    <property type="match status" value="1"/>
</dbReference>
<evidence type="ECO:0000256" key="1">
    <source>
        <dbReference type="ARBA" id="ARBA00001946"/>
    </source>
</evidence>
<dbReference type="GO" id="GO:1902201">
    <property type="term" value="P:negative regulation of bacterial-type flagellum-dependent cell motility"/>
    <property type="evidence" value="ECO:0007669"/>
    <property type="project" value="TreeGrafter"/>
</dbReference>
<keyword evidence="4" id="KW-0812">Transmembrane</keyword>
<dbReference type="RefSeq" id="WP_248009298.1">
    <property type="nucleotide sequence ID" value="NZ_JAJHVV010000007.1"/>
</dbReference>
<dbReference type="InterPro" id="IPR000160">
    <property type="entry name" value="GGDEF_dom"/>
</dbReference>
<feature type="transmembrane region" description="Helical" evidence="4">
    <location>
        <begin position="6"/>
        <end position="26"/>
    </location>
</feature>
<comment type="caution">
    <text evidence="6">The sequence shown here is derived from an EMBL/GenBank/DDBJ whole genome shotgun (WGS) entry which is preliminary data.</text>
</comment>
<reference evidence="6" key="1">
    <citation type="submission" date="2021-11" db="EMBL/GenBank/DDBJ databases">
        <title>Vibrio ZSDE26 sp. nov. and Vibrio ZSDZ34 sp. nov., isolated from coastal seawater in Qingdao.</title>
        <authorList>
            <person name="Zhang P."/>
        </authorList>
    </citation>
    <scope>NUCLEOTIDE SEQUENCE</scope>
    <source>
        <strain evidence="6">ZSDE26</strain>
    </source>
</reference>
<feature type="transmembrane region" description="Helical" evidence="4">
    <location>
        <begin position="173"/>
        <end position="193"/>
    </location>
</feature>
<accession>A0A9X1XJN4</accession>
<dbReference type="SMART" id="SM00267">
    <property type="entry name" value="GGDEF"/>
    <property type="match status" value="1"/>
</dbReference>
<organism evidence="6 7">
    <name type="scientific">Vibrio amylolyticus</name>
    <dbReference type="NCBI Taxonomy" id="2847292"/>
    <lineage>
        <taxon>Bacteria</taxon>
        <taxon>Pseudomonadati</taxon>
        <taxon>Pseudomonadota</taxon>
        <taxon>Gammaproteobacteria</taxon>
        <taxon>Vibrionales</taxon>
        <taxon>Vibrionaceae</taxon>
        <taxon>Vibrio</taxon>
    </lineage>
</organism>
<dbReference type="EC" id="2.7.7.65" evidence="2"/>
<proteinExistence type="predicted"/>
<dbReference type="InterPro" id="IPR029016">
    <property type="entry name" value="GAF-like_dom_sf"/>
</dbReference>